<dbReference type="InterPro" id="IPR003171">
    <property type="entry name" value="Mehydrof_redctse-like"/>
</dbReference>
<dbReference type="Gene3D" id="3.20.20.220">
    <property type="match status" value="1"/>
</dbReference>
<comment type="cofactor">
    <cofactor evidence="1">
        <name>FAD</name>
        <dbReference type="ChEBI" id="CHEBI:57692"/>
    </cofactor>
</comment>
<dbReference type="OrthoDB" id="16284at2759"/>
<accession>A0A238F7B0</accession>
<dbReference type="AlphaFoldDB" id="A0A238F7B0"/>
<evidence type="ECO:0000256" key="15">
    <source>
        <dbReference type="ARBA" id="ARBA00023288"/>
    </source>
</evidence>
<dbReference type="SUPFAM" id="SSF52540">
    <property type="entry name" value="P-loop containing nucleoside triphosphate hydrolases"/>
    <property type="match status" value="1"/>
</dbReference>
<dbReference type="InterPro" id="IPR053806">
    <property type="entry name" value="MTHFR_C"/>
</dbReference>
<dbReference type="EMBL" id="FMSP01000004">
    <property type="protein sequence ID" value="SCV69085.1"/>
    <property type="molecule type" value="Genomic_DNA"/>
</dbReference>
<keyword evidence="16" id="KW-0636">Prenylation</keyword>
<comment type="similarity">
    <text evidence="4">Belongs to the methylenetetrahydrofolate reductase family.</text>
</comment>
<keyword evidence="8" id="KW-0285">Flavoprotein</keyword>
<keyword evidence="14" id="KW-0472">Membrane</keyword>
<keyword evidence="12" id="KW-0560">Oxidoreductase</keyword>
<dbReference type="UniPathway" id="UPA00193"/>
<keyword evidence="9" id="KW-0547">Nucleotide-binding</keyword>
<keyword evidence="6" id="KW-1003">Cell membrane</keyword>
<dbReference type="PRINTS" id="PR00449">
    <property type="entry name" value="RASTRNSFRMNG"/>
</dbReference>
<dbReference type="SUPFAM" id="SSF51730">
    <property type="entry name" value="FAD-linked oxidoreductase"/>
    <property type="match status" value="1"/>
</dbReference>
<dbReference type="GO" id="GO:0030010">
    <property type="term" value="P:establishment of cell polarity"/>
    <property type="evidence" value="ECO:0007669"/>
    <property type="project" value="UniProtKB-ARBA"/>
</dbReference>
<dbReference type="SMART" id="SM00174">
    <property type="entry name" value="RHO"/>
    <property type="match status" value="1"/>
</dbReference>
<sequence>MQTIKCVVVGDGAVGKTCLLISYTTNKFPSEYVPTVFDNYAVTVMIGDDPYTLGLFDTAGQEDYDRLRPLSYPQTDVFLVCFSVTSPASFENVKEKWFPEVHHHCPGVPCLIVGTQVDLRDDPAVLEKLGRQKQRPVAPEAGERLSRELGAVKYVECSALTQKGLKNVFDEAICAALEPPARKIKKKCSILPFPATSLSGVAHPPTRPALPYFTTYQPTYLPTNSTNYLPASFSFYRLNFRSVQARSFARSRIQPVRQPFFSFPLADRTMSRRITDKISSLDPDEPFYTFEVFPPKTSPGVSNLISRLSRMSSLNPSWIHITWGAGGSTHSTSLQLAEAIVSKTNGLGLDACLHLTCTNMERSVLDEALKRAKELGVVNLLALRGDPPRGEEYWVASDGDFQHATDLIAYIKKHHGNDFCIGVAGYPEGHADSADKSADIDYLLAKQQAGAEFVVTQLFYCVETFLKWHKACRDKGITIPILPGIMPIQNYQSFRRMTNLCKSHIPHQIVEDLEPIQHDDQSVKDYGVRLAVSMMRELWSAGIRGYHLCTLNLEKSVSRVLEQLDWVEHPPSSPSIKESRANGVDASKSSSLLPSQVELLRGKGSKRGVDGQGARKDSPTSWDEFPNGRFGDARSPAYGDLDGYGVGLKLTPAEALRQWGSPTTLADVSNIFSSYLSAKQASIPWSEEALRAETKTITQYLVRLNDERHWWTVGSQPAVDGAPSGDPVYGFGAKGGYVYQKAFVEFFLTEAELDQLERRAEEEAKERKEKDEGEGLIKWYAGNREGKLRSNMNKDNVNAVTWGVFNAQDIVTTTLIEEMSFKAWSEEAFAIWLEWSHLYPANSASRKFIRELAETRWLVSVAHHDYKQIDGLWQWLLAAPKV</sequence>
<dbReference type="Gene3D" id="3.40.50.300">
    <property type="entry name" value="P-loop containing nucleotide triphosphate hydrolases"/>
    <property type="match status" value="1"/>
</dbReference>
<keyword evidence="13" id="KW-0342">GTP-binding</keyword>
<keyword evidence="7" id="KW-0488">Methylation</keyword>
<keyword evidence="23" id="KW-1185">Reference proteome</keyword>
<dbReference type="InterPro" id="IPR027417">
    <property type="entry name" value="P-loop_NTPase"/>
</dbReference>
<feature type="region of interest" description="Disordered" evidence="20">
    <location>
        <begin position="603"/>
        <end position="636"/>
    </location>
</feature>
<proteinExistence type="inferred from homology"/>
<dbReference type="GO" id="GO:0035999">
    <property type="term" value="P:tetrahydrofolate interconversion"/>
    <property type="evidence" value="ECO:0007669"/>
    <property type="project" value="UniProtKB-UniPathway"/>
</dbReference>
<evidence type="ECO:0000256" key="11">
    <source>
        <dbReference type="ARBA" id="ARBA00022857"/>
    </source>
</evidence>
<reference evidence="23" key="1">
    <citation type="submission" date="2016-09" db="EMBL/GenBank/DDBJ databases">
        <authorList>
            <person name="Jeantristanb JTB J.-T."/>
            <person name="Ricardo R."/>
        </authorList>
    </citation>
    <scope>NUCLEOTIDE SEQUENCE [LARGE SCALE GENOMIC DNA]</scope>
</reference>
<dbReference type="InterPro" id="IPR004621">
    <property type="entry name" value="Fadh2_euk"/>
</dbReference>
<gene>
    <name evidence="22" type="ORF">BQ2448_2105</name>
</gene>
<keyword evidence="11" id="KW-0521">NADP</keyword>
<evidence type="ECO:0000256" key="9">
    <source>
        <dbReference type="ARBA" id="ARBA00022741"/>
    </source>
</evidence>
<keyword evidence="10" id="KW-0274">FAD</keyword>
<evidence type="ECO:0000256" key="10">
    <source>
        <dbReference type="ARBA" id="ARBA00022827"/>
    </source>
</evidence>
<dbReference type="CDD" id="cd01874">
    <property type="entry name" value="Cdc42"/>
    <property type="match status" value="1"/>
</dbReference>
<dbReference type="GO" id="GO:0003924">
    <property type="term" value="F:GTPase activity"/>
    <property type="evidence" value="ECO:0007669"/>
    <property type="project" value="InterPro"/>
</dbReference>
<evidence type="ECO:0000256" key="1">
    <source>
        <dbReference type="ARBA" id="ARBA00001974"/>
    </source>
</evidence>
<dbReference type="Pfam" id="PF21895">
    <property type="entry name" value="MTHFR_C"/>
    <property type="match status" value="1"/>
</dbReference>
<dbReference type="NCBIfam" id="TIGR00677">
    <property type="entry name" value="fadh2_euk"/>
    <property type="match status" value="1"/>
</dbReference>
<evidence type="ECO:0000256" key="6">
    <source>
        <dbReference type="ARBA" id="ARBA00022475"/>
    </source>
</evidence>
<dbReference type="Pfam" id="PF00071">
    <property type="entry name" value="Ras"/>
    <property type="match status" value="1"/>
</dbReference>
<evidence type="ECO:0000313" key="23">
    <source>
        <dbReference type="Proteomes" id="UP000198372"/>
    </source>
</evidence>
<dbReference type="FunFam" id="3.20.20.220:FF:000002">
    <property type="entry name" value="Methylenetetrahydrofolate reductase"/>
    <property type="match status" value="1"/>
</dbReference>
<evidence type="ECO:0000256" key="18">
    <source>
        <dbReference type="RuleBase" id="RU004254"/>
    </source>
</evidence>
<protein>
    <submittedName>
        <fullName evidence="22">BQ2448_2105 protein</fullName>
    </submittedName>
</protein>
<comment type="pathway">
    <text evidence="3 18">One-carbon metabolism; tetrahydrofolate interconversion.</text>
</comment>
<feature type="domain" description="MTHFR SAM-binding regulatory" evidence="21">
    <location>
        <begin position="621"/>
        <end position="875"/>
    </location>
</feature>
<evidence type="ECO:0000313" key="22">
    <source>
        <dbReference type="EMBL" id="SCV69085.1"/>
    </source>
</evidence>
<evidence type="ECO:0000256" key="8">
    <source>
        <dbReference type="ARBA" id="ARBA00022630"/>
    </source>
</evidence>
<dbReference type="PROSITE" id="PS51420">
    <property type="entry name" value="RHO"/>
    <property type="match status" value="1"/>
</dbReference>
<comment type="subcellular location">
    <subcellularLocation>
        <location evidence="2">Cell membrane</location>
        <topology evidence="2">Lipid-anchor</topology>
        <orientation evidence="2">Cytoplasmic side</orientation>
    </subcellularLocation>
</comment>
<dbReference type="CDD" id="cd00537">
    <property type="entry name" value="MTHFR"/>
    <property type="match status" value="1"/>
</dbReference>
<dbReference type="GO" id="GO:0005938">
    <property type="term" value="C:cell cortex"/>
    <property type="evidence" value="ECO:0007669"/>
    <property type="project" value="UniProtKB-ARBA"/>
</dbReference>
<evidence type="ECO:0000256" key="12">
    <source>
        <dbReference type="ARBA" id="ARBA00023002"/>
    </source>
</evidence>
<dbReference type="GO" id="GO:0009086">
    <property type="term" value="P:methionine biosynthetic process"/>
    <property type="evidence" value="ECO:0007669"/>
    <property type="project" value="TreeGrafter"/>
</dbReference>
<dbReference type="PANTHER" id="PTHR45754:SF1">
    <property type="entry name" value="METHYLENETETRAHYDROFOLATE REDUCTASE 1"/>
    <property type="match status" value="1"/>
</dbReference>
<evidence type="ECO:0000256" key="3">
    <source>
        <dbReference type="ARBA" id="ARBA00004777"/>
    </source>
</evidence>
<dbReference type="Pfam" id="PF02219">
    <property type="entry name" value="MTHFR"/>
    <property type="match status" value="1"/>
</dbReference>
<dbReference type="SMART" id="SM00175">
    <property type="entry name" value="RAB"/>
    <property type="match status" value="1"/>
</dbReference>
<evidence type="ECO:0000259" key="21">
    <source>
        <dbReference type="Pfam" id="PF21895"/>
    </source>
</evidence>
<feature type="compositionally biased region" description="Basic and acidic residues" evidence="20">
    <location>
        <begin position="607"/>
        <end position="618"/>
    </location>
</feature>
<dbReference type="STRING" id="269621.A0A238F7B0"/>
<evidence type="ECO:0000256" key="17">
    <source>
        <dbReference type="ARBA" id="ARBA00023306"/>
    </source>
</evidence>
<dbReference type="GO" id="GO:0071949">
    <property type="term" value="F:FAD binding"/>
    <property type="evidence" value="ECO:0007669"/>
    <property type="project" value="TreeGrafter"/>
</dbReference>
<dbReference type="NCBIfam" id="TIGR00231">
    <property type="entry name" value="small_GTP"/>
    <property type="match status" value="1"/>
</dbReference>
<evidence type="ECO:0000256" key="4">
    <source>
        <dbReference type="ARBA" id="ARBA00006743"/>
    </source>
</evidence>
<feature type="region of interest" description="Disordered" evidence="20">
    <location>
        <begin position="568"/>
        <end position="590"/>
    </location>
</feature>
<keyword evidence="15" id="KW-0449">Lipoprotein</keyword>
<dbReference type="InterPro" id="IPR037874">
    <property type="entry name" value="Cdc42"/>
</dbReference>
<keyword evidence="17" id="KW-0131">Cell cycle</keyword>
<dbReference type="GO" id="GO:0004489">
    <property type="term" value="F:methylenetetrahydrofolate reductase [NAD(P)H] activity"/>
    <property type="evidence" value="ECO:0007669"/>
    <property type="project" value="InterPro"/>
</dbReference>
<evidence type="ECO:0000256" key="5">
    <source>
        <dbReference type="ARBA" id="ARBA00008112"/>
    </source>
</evidence>
<evidence type="ECO:0000256" key="20">
    <source>
        <dbReference type="SAM" id="MobiDB-lite"/>
    </source>
</evidence>
<evidence type="ECO:0000256" key="16">
    <source>
        <dbReference type="ARBA" id="ARBA00023289"/>
    </source>
</evidence>
<dbReference type="GO" id="GO:0005525">
    <property type="term" value="F:GTP binding"/>
    <property type="evidence" value="ECO:0007669"/>
    <property type="project" value="UniProtKB-KW"/>
</dbReference>
<name>A0A238F7B0_9BASI</name>
<dbReference type="SMART" id="SM00173">
    <property type="entry name" value="RAS"/>
    <property type="match status" value="1"/>
</dbReference>
<dbReference type="PROSITE" id="PS51419">
    <property type="entry name" value="RAB"/>
    <property type="match status" value="1"/>
</dbReference>
<dbReference type="PANTHER" id="PTHR45754">
    <property type="entry name" value="METHYLENETETRAHYDROFOLATE REDUCTASE"/>
    <property type="match status" value="1"/>
</dbReference>
<dbReference type="PROSITE" id="PS51421">
    <property type="entry name" value="RAS"/>
    <property type="match status" value="1"/>
</dbReference>
<dbReference type="InterPro" id="IPR005225">
    <property type="entry name" value="Small_GTP-bd"/>
</dbReference>
<comment type="similarity">
    <text evidence="5">Belongs to the small GTPase superfamily. Rho family. CDC42 subfamily.</text>
</comment>
<evidence type="ECO:0000256" key="19">
    <source>
        <dbReference type="SAM" id="Coils"/>
    </source>
</evidence>
<evidence type="ECO:0000256" key="14">
    <source>
        <dbReference type="ARBA" id="ARBA00023136"/>
    </source>
</evidence>
<feature type="coiled-coil region" evidence="19">
    <location>
        <begin position="746"/>
        <end position="773"/>
    </location>
</feature>
<organism evidence="22 23">
    <name type="scientific">Microbotryum intermedium</name>
    <dbReference type="NCBI Taxonomy" id="269621"/>
    <lineage>
        <taxon>Eukaryota</taxon>
        <taxon>Fungi</taxon>
        <taxon>Dikarya</taxon>
        <taxon>Basidiomycota</taxon>
        <taxon>Pucciniomycotina</taxon>
        <taxon>Microbotryomycetes</taxon>
        <taxon>Microbotryales</taxon>
        <taxon>Microbotryaceae</taxon>
        <taxon>Microbotryum</taxon>
    </lineage>
</organism>
<dbReference type="InterPro" id="IPR029041">
    <property type="entry name" value="FAD-linked_oxidoreductase-like"/>
</dbReference>
<evidence type="ECO:0000256" key="7">
    <source>
        <dbReference type="ARBA" id="ARBA00022481"/>
    </source>
</evidence>
<dbReference type="GO" id="GO:0051286">
    <property type="term" value="C:cell tip"/>
    <property type="evidence" value="ECO:0007669"/>
    <property type="project" value="UniProtKB-ARBA"/>
</dbReference>
<evidence type="ECO:0000256" key="2">
    <source>
        <dbReference type="ARBA" id="ARBA00004342"/>
    </source>
</evidence>
<keyword evidence="19" id="KW-0175">Coiled coil</keyword>
<dbReference type="Proteomes" id="UP000198372">
    <property type="component" value="Unassembled WGS sequence"/>
</dbReference>
<dbReference type="GO" id="GO:0005829">
    <property type="term" value="C:cytosol"/>
    <property type="evidence" value="ECO:0007669"/>
    <property type="project" value="TreeGrafter"/>
</dbReference>
<dbReference type="FunFam" id="3.40.50.300:FF:000236">
    <property type="entry name" value="Cell division control protein 42"/>
    <property type="match status" value="1"/>
</dbReference>
<dbReference type="InterPro" id="IPR001806">
    <property type="entry name" value="Small_GTPase"/>
</dbReference>
<dbReference type="GO" id="GO:0005886">
    <property type="term" value="C:plasma membrane"/>
    <property type="evidence" value="ECO:0007669"/>
    <property type="project" value="UniProtKB-SubCell"/>
</dbReference>
<evidence type="ECO:0000256" key="13">
    <source>
        <dbReference type="ARBA" id="ARBA00023134"/>
    </source>
</evidence>